<reference evidence="1 2" key="1">
    <citation type="submission" date="2013-09" db="EMBL/GenBank/DDBJ databases">
        <authorList>
            <person name="Zeng Z."/>
            <person name="Chen C."/>
        </authorList>
    </citation>
    <scope>NUCLEOTIDE SEQUENCE [LARGE SCALE GENOMIC DNA]</scope>
    <source>
        <strain evidence="1 2">WB 3.3-2</strain>
    </source>
</reference>
<dbReference type="AlphaFoldDB" id="A0A0A2M544"/>
<dbReference type="eggNOG" id="ENOG502ZPGD">
    <property type="taxonomic scope" value="Bacteria"/>
</dbReference>
<dbReference type="EMBL" id="JRLX01000003">
    <property type="protein sequence ID" value="KGO87762.1"/>
    <property type="molecule type" value="Genomic_DNA"/>
</dbReference>
<dbReference type="Proteomes" id="UP000030152">
    <property type="component" value="Unassembled WGS sequence"/>
</dbReference>
<sequence length="116" mass="13208">MNFNDLLNNDSSEKNKRQGVVIFFNYGHTNLEPLHELESKLRILLYNSGTGELDGHQMALDMLDGFLYFYGDSAEELFKTIKPALLATPFMKKAEVNLRFGISGDNKVTDIDFILE</sequence>
<evidence type="ECO:0000313" key="2">
    <source>
        <dbReference type="Proteomes" id="UP000030152"/>
    </source>
</evidence>
<comment type="caution">
    <text evidence="1">The sequence shown here is derived from an EMBL/GenBank/DDBJ whole genome shotgun (WGS) entry which is preliminary data.</text>
</comment>
<accession>A0A0A2M544</accession>
<evidence type="ECO:0000313" key="1">
    <source>
        <dbReference type="EMBL" id="KGO87762.1"/>
    </source>
</evidence>
<name>A0A0A2M544_9FLAO</name>
<protein>
    <submittedName>
        <fullName evidence="1">Uncharacterized protein</fullName>
    </submittedName>
</protein>
<gene>
    <name evidence="1" type="ORF">Q765_04520</name>
</gene>
<organism evidence="1 2">
    <name type="scientific">Flavobacterium rivuli WB 3.3-2 = DSM 21788</name>
    <dbReference type="NCBI Taxonomy" id="1121895"/>
    <lineage>
        <taxon>Bacteria</taxon>
        <taxon>Pseudomonadati</taxon>
        <taxon>Bacteroidota</taxon>
        <taxon>Flavobacteriia</taxon>
        <taxon>Flavobacteriales</taxon>
        <taxon>Flavobacteriaceae</taxon>
        <taxon>Flavobacterium</taxon>
    </lineage>
</organism>
<keyword evidence="2" id="KW-1185">Reference proteome</keyword>
<dbReference type="STRING" id="1121895.GCA_000378485_01617"/>
<proteinExistence type="predicted"/>
<dbReference type="RefSeq" id="WP_020212770.1">
    <property type="nucleotide sequence ID" value="NZ_JRLX01000003.1"/>
</dbReference>
<dbReference type="OrthoDB" id="678788at2"/>